<dbReference type="PANTHER" id="PTHR19346:SF4">
    <property type="entry name" value="SUGAR PHOSPHATE TRANSPORTER DOMAIN-CONTAINING PROTEIN"/>
    <property type="match status" value="1"/>
</dbReference>
<dbReference type="OrthoDB" id="10062838at2759"/>
<dbReference type="SUPFAM" id="SSF103481">
    <property type="entry name" value="Multidrug resistance efflux transporter EmrE"/>
    <property type="match status" value="2"/>
</dbReference>
<feature type="transmembrane region" description="Helical" evidence="3">
    <location>
        <begin position="940"/>
        <end position="962"/>
    </location>
</feature>
<dbReference type="EMBL" id="AFQF01002021">
    <property type="protein sequence ID" value="EGU82851.1"/>
    <property type="molecule type" value="Genomic_DNA"/>
</dbReference>
<keyword evidence="3" id="KW-0812">Transmembrane</keyword>
<protein>
    <recommendedName>
        <fullName evidence="4">NADP-dependent oxidoreductase domain-containing protein</fullName>
    </recommendedName>
</protein>
<feature type="transmembrane region" description="Helical" evidence="3">
    <location>
        <begin position="888"/>
        <end position="907"/>
    </location>
</feature>
<dbReference type="PaxDb" id="5507-FOXG_05131P0"/>
<gene>
    <name evidence="5" type="ORF">FOXB_06654</name>
</gene>
<dbReference type="Gene3D" id="3.20.20.100">
    <property type="entry name" value="NADP-dependent oxidoreductase domain"/>
    <property type="match status" value="1"/>
</dbReference>
<name>F9FJN4_FUSOF</name>
<feature type="compositionally biased region" description="Basic and acidic residues" evidence="2">
    <location>
        <begin position="568"/>
        <end position="586"/>
    </location>
</feature>
<evidence type="ECO:0000256" key="1">
    <source>
        <dbReference type="ARBA" id="ARBA00023002"/>
    </source>
</evidence>
<dbReference type="SUPFAM" id="SSF51430">
    <property type="entry name" value="NAD(P)-linked oxidoreductase"/>
    <property type="match status" value="1"/>
</dbReference>
<proteinExistence type="predicted"/>
<keyword evidence="1" id="KW-0560">Oxidoreductase</keyword>
<feature type="domain" description="NADP-dependent oxidoreductase" evidence="4">
    <location>
        <begin position="12"/>
        <end position="322"/>
    </location>
</feature>
<feature type="transmembrane region" description="Helical" evidence="3">
    <location>
        <begin position="720"/>
        <end position="741"/>
    </location>
</feature>
<feature type="transmembrane region" description="Helical" evidence="3">
    <location>
        <begin position="914"/>
        <end position="934"/>
    </location>
</feature>
<keyword evidence="3" id="KW-1133">Transmembrane helix</keyword>
<dbReference type="InterPro" id="IPR026505">
    <property type="entry name" value="Solute_c_fam_35_mem_F3/F4"/>
</dbReference>
<evidence type="ECO:0000313" key="5">
    <source>
        <dbReference type="EMBL" id="EGU82851.1"/>
    </source>
</evidence>
<evidence type="ECO:0000256" key="3">
    <source>
        <dbReference type="SAM" id="Phobius"/>
    </source>
</evidence>
<feature type="transmembrane region" description="Helical" evidence="3">
    <location>
        <begin position="847"/>
        <end position="868"/>
    </location>
</feature>
<dbReference type="InterPro" id="IPR020471">
    <property type="entry name" value="AKR"/>
</dbReference>
<feature type="compositionally biased region" description="Basic and acidic residues" evidence="2">
    <location>
        <begin position="490"/>
        <end position="516"/>
    </location>
</feature>
<feature type="transmembrane region" description="Helical" evidence="3">
    <location>
        <begin position="807"/>
        <end position="826"/>
    </location>
</feature>
<feature type="transmembrane region" description="Helical" evidence="3">
    <location>
        <begin position="653"/>
        <end position="672"/>
    </location>
</feature>
<dbReference type="Pfam" id="PF00248">
    <property type="entry name" value="Aldo_ket_red"/>
    <property type="match status" value="1"/>
</dbReference>
<dbReference type="AlphaFoldDB" id="F9FJN4"/>
<sequence length="991" mass="110576">MPLVTQNVKPRVILGLMTFGPPGSEQLDARIFDPETYNKALDIFQSKGYNEVDTARVYVGGKQEGWTGSQTNWKERGLTVDTKVKYPVQPGENTYDKVIESVETSLKELGTDCIDLLYLHRPDRGTPFQETLEAINKLHKDGKFVKFGISNFTAYEVAEVVMICKYNNWVRPTVYQGMYNCLTRSIEAELFVACRRYGLDIVVYNPIAGGLLSGKIKSMDIKPESGRFSDQSKIGTAYRQRYFRESTFKALKAIEEATEKNGLSMLETALRWIIHHSGLKVTNGNDGIIIGMSNIQQLEQNLELVEKGPLPDEVVKALDQAWLYSKADTANYWHGDLEYTYDVHEALFVISVGGMVIPFTKVVLVLGARGEKAGGHMTEGVICLQDKIRRSKTQVKTCSCSPVDSRFNNDGTVLETPPRCWSPALQWKVPIPFPPFMPRRDTSDQEVRLLQGHNRSSTDSDSSTSSSDDTTCEPGPSSTARPNVVGARGTADHPSDASDLDTKRHDPKNTKIHSDSEWLELDNMDPNDPRRPHYHRHGDGKSGTPLLYKEDDPERGRSGYPPPNDGSKGSRESSEDDLPYHPRESMGRPSLSRRSTMRSRSPQTAAAVAEDSTKKRYTYAGFFLIISLIAFCVQTELSAYIQHDLGWDKAYCMMYFTHGSWVVLWPVQLLILRFQKRDVPWPVFWKRHKQQLRTTAIMIEKQTLDVFHISIQHRARPVRYFVRFTAIITCSLTVAGLSWYIAVSLTTPSDLTAIYNCSAFFAYVFSVPLLREPLRLDKSVAVLIAIGGVLVVAYGDTKEGGESVEAGNRFLGNLVIGVGSVLYGLYEVLYKRYACPPEGCSPGRGMIFANTFGSLIGLFTLTVLWLPLPILDWLNIEKFEIPAASTCWLILLAVLSNATFSGSFLVLISLTSPVLSSVAALLTIFIVAIVDWMITGEPLSFAAIVGGAMIIVAFLGLTWSTYREMKEHAAMEPVPDFSDSDKDGDIDSDED</sequence>
<evidence type="ECO:0000259" key="4">
    <source>
        <dbReference type="Pfam" id="PF00248"/>
    </source>
</evidence>
<dbReference type="PRINTS" id="PR00069">
    <property type="entry name" value="ALDKETRDTASE"/>
</dbReference>
<dbReference type="InterPro" id="IPR036812">
    <property type="entry name" value="NAD(P)_OxRdtase_dom_sf"/>
</dbReference>
<organism evidence="5">
    <name type="scientific">Fusarium oxysporum (strain Fo5176)</name>
    <name type="common">Fusarium vascular wilt</name>
    <dbReference type="NCBI Taxonomy" id="660025"/>
    <lineage>
        <taxon>Eukaryota</taxon>
        <taxon>Fungi</taxon>
        <taxon>Dikarya</taxon>
        <taxon>Ascomycota</taxon>
        <taxon>Pezizomycotina</taxon>
        <taxon>Sordariomycetes</taxon>
        <taxon>Hypocreomycetidae</taxon>
        <taxon>Hypocreales</taxon>
        <taxon>Nectriaceae</taxon>
        <taxon>Fusarium</taxon>
        <taxon>Fusarium oxysporum species complex</taxon>
    </lineage>
</organism>
<comment type="caution">
    <text evidence="5">The sequence shown here is derived from an EMBL/GenBank/DDBJ whole genome shotgun (WGS) entry which is preliminary data.</text>
</comment>
<feature type="transmembrane region" description="Helical" evidence="3">
    <location>
        <begin position="346"/>
        <end position="368"/>
    </location>
</feature>
<feature type="compositionally biased region" description="Low complexity" evidence="2">
    <location>
        <begin position="457"/>
        <end position="469"/>
    </location>
</feature>
<keyword evidence="3" id="KW-0472">Membrane</keyword>
<dbReference type="STRING" id="660025.F9FJN4"/>
<feature type="transmembrane region" description="Helical" evidence="3">
    <location>
        <begin position="753"/>
        <end position="770"/>
    </location>
</feature>
<dbReference type="InterPro" id="IPR037185">
    <property type="entry name" value="EmrE-like"/>
</dbReference>
<feature type="region of interest" description="Disordered" evidence="2">
    <location>
        <begin position="452"/>
        <end position="610"/>
    </location>
</feature>
<reference evidence="5" key="1">
    <citation type="journal article" date="2012" name="Mol. Plant Microbe Interact.">
        <title>A highly conserved effector in Fusarium oxysporum is required for full virulence on Arabidopsis.</title>
        <authorList>
            <person name="Thatcher L.F."/>
            <person name="Gardiner D.M."/>
            <person name="Kazan K."/>
            <person name="Manners J."/>
        </authorList>
    </citation>
    <scope>NUCLEOTIDE SEQUENCE [LARGE SCALE GENOMIC DNA]</scope>
    <source>
        <strain evidence="5">Fo5176</strain>
    </source>
</reference>
<dbReference type="CDD" id="cd19075">
    <property type="entry name" value="AKR_AKR7A1-5"/>
    <property type="match status" value="1"/>
</dbReference>
<feature type="transmembrane region" description="Helical" evidence="3">
    <location>
        <begin position="779"/>
        <end position="795"/>
    </location>
</feature>
<feature type="compositionally biased region" description="Basic and acidic residues" evidence="2">
    <location>
        <begin position="548"/>
        <end position="557"/>
    </location>
</feature>
<evidence type="ECO:0000256" key="2">
    <source>
        <dbReference type="SAM" id="MobiDB-lite"/>
    </source>
</evidence>
<dbReference type="InterPro" id="IPR023210">
    <property type="entry name" value="NADP_OxRdtase_dom"/>
</dbReference>
<feature type="transmembrane region" description="Helical" evidence="3">
    <location>
        <begin position="619"/>
        <end position="641"/>
    </location>
</feature>
<accession>F9FJN4</accession>
<dbReference type="PANTHER" id="PTHR19346">
    <property type="entry name" value="SUGAR PHOSPHATE TRANSPORTER DOMAIN-CONTAINING PROTEIN"/>
    <property type="match status" value="1"/>
</dbReference>
<dbReference type="GO" id="GO:0016491">
    <property type="term" value="F:oxidoreductase activity"/>
    <property type="evidence" value="ECO:0007669"/>
    <property type="project" value="UniProtKB-KW"/>
</dbReference>
<feature type="compositionally biased region" description="Low complexity" evidence="2">
    <location>
        <begin position="588"/>
        <end position="601"/>
    </location>
</feature>